<dbReference type="Proteomes" id="UP000653454">
    <property type="component" value="Unassembled WGS sequence"/>
</dbReference>
<protein>
    <submittedName>
        <fullName evidence="2">(diamondback moth) hypothetical protein</fullName>
    </submittedName>
</protein>
<keyword evidence="3" id="KW-1185">Reference proteome</keyword>
<feature type="compositionally biased region" description="Basic residues" evidence="1">
    <location>
        <begin position="17"/>
        <end position="35"/>
    </location>
</feature>
<dbReference type="AlphaFoldDB" id="A0A8S4DI30"/>
<evidence type="ECO:0000313" key="3">
    <source>
        <dbReference type="Proteomes" id="UP000653454"/>
    </source>
</evidence>
<evidence type="ECO:0000313" key="2">
    <source>
        <dbReference type="EMBL" id="CAG9097751.1"/>
    </source>
</evidence>
<sequence>MKSDQVWWRPAGGAAAARRRARAINTRRPRPKAHGNSRSPPKIGGKTRMRAAHDKCHCETAQQDSFSGEIELRFAKICVKSVPGGGWHAGGALSDERGARARPPRPRARLSPHQAPGMSSGHLLLKVQLYQDYT</sequence>
<feature type="compositionally biased region" description="Basic residues" evidence="1">
    <location>
        <begin position="100"/>
        <end position="110"/>
    </location>
</feature>
<organism evidence="2 3">
    <name type="scientific">Plutella xylostella</name>
    <name type="common">Diamondback moth</name>
    <name type="synonym">Plutella maculipennis</name>
    <dbReference type="NCBI Taxonomy" id="51655"/>
    <lineage>
        <taxon>Eukaryota</taxon>
        <taxon>Metazoa</taxon>
        <taxon>Ecdysozoa</taxon>
        <taxon>Arthropoda</taxon>
        <taxon>Hexapoda</taxon>
        <taxon>Insecta</taxon>
        <taxon>Pterygota</taxon>
        <taxon>Neoptera</taxon>
        <taxon>Endopterygota</taxon>
        <taxon>Lepidoptera</taxon>
        <taxon>Glossata</taxon>
        <taxon>Ditrysia</taxon>
        <taxon>Yponomeutoidea</taxon>
        <taxon>Plutellidae</taxon>
        <taxon>Plutella</taxon>
    </lineage>
</organism>
<proteinExistence type="predicted"/>
<reference evidence="2" key="1">
    <citation type="submission" date="2020-11" db="EMBL/GenBank/DDBJ databases">
        <authorList>
            <person name="Whiteford S."/>
        </authorList>
    </citation>
    <scope>NUCLEOTIDE SEQUENCE</scope>
</reference>
<gene>
    <name evidence="2" type="ORF">PLXY2_LOCUS2150</name>
</gene>
<name>A0A8S4DI30_PLUXY</name>
<feature type="region of interest" description="Disordered" evidence="1">
    <location>
        <begin position="85"/>
        <end position="119"/>
    </location>
</feature>
<accession>A0A8S4DI30</accession>
<comment type="caution">
    <text evidence="2">The sequence shown here is derived from an EMBL/GenBank/DDBJ whole genome shotgun (WGS) entry which is preliminary data.</text>
</comment>
<feature type="region of interest" description="Disordered" evidence="1">
    <location>
        <begin position="1"/>
        <end position="51"/>
    </location>
</feature>
<evidence type="ECO:0000256" key="1">
    <source>
        <dbReference type="SAM" id="MobiDB-lite"/>
    </source>
</evidence>
<dbReference type="EMBL" id="CAJHNJ030000005">
    <property type="protein sequence ID" value="CAG9097751.1"/>
    <property type="molecule type" value="Genomic_DNA"/>
</dbReference>